<dbReference type="Proteomes" id="UP001295684">
    <property type="component" value="Unassembled WGS sequence"/>
</dbReference>
<sequence length="425" mass="48587">MCVTCVSQNCDKTSTQYCCDHKKAICGWCRSDQHFKCKVQMIVDVKELEYQSMSLDKLIRTTETQCKQFDLEDDFPKFREAIDGIKKEFEEVKEEISKAVRYKEFLKFEEYQAKLDQIKTKISGKPEIKEVMSCCFMQIGLKQIQIQVQEEKVSDTIKETNEGFNQEFKIPTEDRSKVKELSASQILSRGLFGQRKSKSASIQEENKSERLFSSHPKKDSEKNNASDNKVNELNPKSSLGLFGSSSKNNESSTYSKPFGSCLFGIIMKDIYSCSTSDVPEHINNVFMNELVQAKEKFTEAHLVTLHLTNTHKSTFQSFVSHCLASKLCHDLIIKNEREDERVVFSEFSSSLKLLLKTPLKTIRLVKFDLTDKELTYLAGLLKSSKIKISLKDCDLLGKRKFGCIGPPLITQEVLIQEGTNKIEVL</sequence>
<keyword evidence="3" id="KW-1185">Reference proteome</keyword>
<feature type="region of interest" description="Disordered" evidence="1">
    <location>
        <begin position="197"/>
        <end position="253"/>
    </location>
</feature>
<comment type="caution">
    <text evidence="2">The sequence shown here is derived from an EMBL/GenBank/DDBJ whole genome shotgun (WGS) entry which is preliminary data.</text>
</comment>
<dbReference type="EMBL" id="CAMPGE010011494">
    <property type="protein sequence ID" value="CAI2370323.1"/>
    <property type="molecule type" value="Genomic_DNA"/>
</dbReference>
<organism evidence="2 3">
    <name type="scientific">Euplotes crassus</name>
    <dbReference type="NCBI Taxonomy" id="5936"/>
    <lineage>
        <taxon>Eukaryota</taxon>
        <taxon>Sar</taxon>
        <taxon>Alveolata</taxon>
        <taxon>Ciliophora</taxon>
        <taxon>Intramacronucleata</taxon>
        <taxon>Spirotrichea</taxon>
        <taxon>Hypotrichia</taxon>
        <taxon>Euplotida</taxon>
        <taxon>Euplotidae</taxon>
        <taxon>Moneuplotes</taxon>
    </lineage>
</organism>
<protein>
    <submittedName>
        <fullName evidence="2">Uncharacterized protein</fullName>
    </submittedName>
</protein>
<feature type="compositionally biased region" description="Low complexity" evidence="1">
    <location>
        <begin position="236"/>
        <end position="253"/>
    </location>
</feature>
<evidence type="ECO:0000313" key="3">
    <source>
        <dbReference type="Proteomes" id="UP001295684"/>
    </source>
</evidence>
<reference evidence="2" key="1">
    <citation type="submission" date="2023-07" db="EMBL/GenBank/DDBJ databases">
        <authorList>
            <consortium name="AG Swart"/>
            <person name="Singh M."/>
            <person name="Singh A."/>
            <person name="Seah K."/>
            <person name="Emmerich C."/>
        </authorList>
    </citation>
    <scope>NUCLEOTIDE SEQUENCE</scope>
    <source>
        <strain evidence="2">DP1</strain>
    </source>
</reference>
<name>A0AAD1UN02_EUPCR</name>
<dbReference type="AlphaFoldDB" id="A0AAD1UN02"/>
<evidence type="ECO:0000256" key="1">
    <source>
        <dbReference type="SAM" id="MobiDB-lite"/>
    </source>
</evidence>
<feature type="compositionally biased region" description="Basic and acidic residues" evidence="1">
    <location>
        <begin position="204"/>
        <end position="224"/>
    </location>
</feature>
<accession>A0AAD1UN02</accession>
<proteinExistence type="predicted"/>
<gene>
    <name evidence="2" type="ORF">ECRASSUSDP1_LOCUS11634</name>
</gene>
<evidence type="ECO:0000313" key="2">
    <source>
        <dbReference type="EMBL" id="CAI2370323.1"/>
    </source>
</evidence>